<dbReference type="PROSITE" id="PS50801">
    <property type="entry name" value="STAS"/>
    <property type="match status" value="1"/>
</dbReference>
<evidence type="ECO:0000256" key="1">
    <source>
        <dbReference type="ARBA" id="ARBA00009013"/>
    </source>
</evidence>
<comment type="caution">
    <text evidence="4">The sequence shown here is derived from an EMBL/GenBank/DDBJ whole genome shotgun (WGS) entry which is preliminary data.</text>
</comment>
<gene>
    <name evidence="4" type="ORF">FHX44_114862</name>
</gene>
<dbReference type="SUPFAM" id="SSF52091">
    <property type="entry name" value="SpoIIaa-like"/>
    <property type="match status" value="1"/>
</dbReference>
<evidence type="ECO:0000313" key="4">
    <source>
        <dbReference type="EMBL" id="TWF78938.1"/>
    </source>
</evidence>
<dbReference type="Proteomes" id="UP000321261">
    <property type="component" value="Unassembled WGS sequence"/>
</dbReference>
<feature type="domain" description="STAS" evidence="3">
    <location>
        <begin position="27"/>
        <end position="128"/>
    </location>
</feature>
<dbReference type="RefSeq" id="WP_147257865.1">
    <property type="nucleotide sequence ID" value="NZ_VIWU01000001.1"/>
</dbReference>
<dbReference type="Gene3D" id="3.30.750.24">
    <property type="entry name" value="STAS domain"/>
    <property type="match status" value="1"/>
</dbReference>
<evidence type="ECO:0000313" key="5">
    <source>
        <dbReference type="Proteomes" id="UP000321261"/>
    </source>
</evidence>
<evidence type="ECO:0000259" key="3">
    <source>
        <dbReference type="PROSITE" id="PS50801"/>
    </source>
</evidence>
<dbReference type="AlphaFoldDB" id="A0A561SVP6"/>
<dbReference type="GO" id="GO:0043856">
    <property type="term" value="F:anti-sigma factor antagonist activity"/>
    <property type="evidence" value="ECO:0007669"/>
    <property type="project" value="InterPro"/>
</dbReference>
<dbReference type="InterPro" id="IPR003658">
    <property type="entry name" value="Anti-sigma_ant"/>
</dbReference>
<dbReference type="InterPro" id="IPR036513">
    <property type="entry name" value="STAS_dom_sf"/>
</dbReference>
<name>A0A561SVP6_9PSEU</name>
<organism evidence="4 5">
    <name type="scientific">Pseudonocardia hierapolitana</name>
    <dbReference type="NCBI Taxonomy" id="1128676"/>
    <lineage>
        <taxon>Bacteria</taxon>
        <taxon>Bacillati</taxon>
        <taxon>Actinomycetota</taxon>
        <taxon>Actinomycetes</taxon>
        <taxon>Pseudonocardiales</taxon>
        <taxon>Pseudonocardiaceae</taxon>
        <taxon>Pseudonocardia</taxon>
    </lineage>
</organism>
<protein>
    <recommendedName>
        <fullName evidence="2">Anti-sigma factor antagonist</fullName>
    </recommendedName>
</protein>
<evidence type="ECO:0000256" key="2">
    <source>
        <dbReference type="RuleBase" id="RU003749"/>
    </source>
</evidence>
<comment type="similarity">
    <text evidence="1 2">Belongs to the anti-sigma-factor antagonist family.</text>
</comment>
<keyword evidence="5" id="KW-1185">Reference proteome</keyword>
<dbReference type="Pfam" id="PF01740">
    <property type="entry name" value="STAS"/>
    <property type="match status" value="1"/>
</dbReference>
<proteinExistence type="inferred from homology"/>
<dbReference type="NCBIfam" id="TIGR00377">
    <property type="entry name" value="ant_ant_sig"/>
    <property type="match status" value="1"/>
</dbReference>
<dbReference type="EMBL" id="VIWU01000001">
    <property type="protein sequence ID" value="TWF78938.1"/>
    <property type="molecule type" value="Genomic_DNA"/>
</dbReference>
<accession>A0A561SVP6</accession>
<reference evidence="4 5" key="1">
    <citation type="submission" date="2019-06" db="EMBL/GenBank/DDBJ databases">
        <title>Sequencing the genomes of 1000 actinobacteria strains.</title>
        <authorList>
            <person name="Klenk H.-P."/>
        </authorList>
    </citation>
    <scope>NUCLEOTIDE SEQUENCE [LARGE SCALE GENOMIC DNA]</scope>
    <source>
        <strain evidence="4 5">DSM 45671</strain>
    </source>
</reference>
<dbReference type="InterPro" id="IPR002645">
    <property type="entry name" value="STAS_dom"/>
</dbReference>
<sequence length="128" mass="13439">MKADHVGTRVASQLSIMWVRHRQVPTGTVAVQLKGEIDGSNAAQVAGLADGLYGGAVIILDMSDVSFLGAAGLTALLQLAARLRLVGGRLVLTGTDHRPVRTPIVICGLDSILDRRSTTATRPEKSPT</sequence>